<keyword evidence="3" id="KW-1185">Reference proteome</keyword>
<feature type="region of interest" description="Disordered" evidence="1">
    <location>
        <begin position="14"/>
        <end position="38"/>
    </location>
</feature>
<dbReference type="EMBL" id="AGNL01035651">
    <property type="protein sequence ID" value="EJK54561.1"/>
    <property type="molecule type" value="Genomic_DNA"/>
</dbReference>
<accession>K0S0G1</accession>
<feature type="region of interest" description="Disordered" evidence="1">
    <location>
        <begin position="137"/>
        <end position="173"/>
    </location>
</feature>
<evidence type="ECO:0000313" key="3">
    <source>
        <dbReference type="Proteomes" id="UP000266841"/>
    </source>
</evidence>
<organism evidence="2 3">
    <name type="scientific">Thalassiosira oceanica</name>
    <name type="common">Marine diatom</name>
    <dbReference type="NCBI Taxonomy" id="159749"/>
    <lineage>
        <taxon>Eukaryota</taxon>
        <taxon>Sar</taxon>
        <taxon>Stramenopiles</taxon>
        <taxon>Ochrophyta</taxon>
        <taxon>Bacillariophyta</taxon>
        <taxon>Coscinodiscophyceae</taxon>
        <taxon>Thalassiosirophycidae</taxon>
        <taxon>Thalassiosirales</taxon>
        <taxon>Thalassiosiraceae</taxon>
        <taxon>Thalassiosira</taxon>
    </lineage>
</organism>
<sequence>IVVCKDGVTDDVSGIRGTLTQGAKEPKPNASNAASLRGKSRGLLHSSINTESTEALTASLTSSFTSHCQLRDSIASQDASLRNSFNLNPFQSDQEMASSISTRKQFNSRRPPAKLKISSRYQLRSSVRSLRSMLDEFPNSSESMKNKEEWGTADSFETPASSRSEPCLISPPALEAVPKGGISLIEGV</sequence>
<evidence type="ECO:0000256" key="1">
    <source>
        <dbReference type="SAM" id="MobiDB-lite"/>
    </source>
</evidence>
<reference evidence="2 3" key="1">
    <citation type="journal article" date="2012" name="Genome Biol.">
        <title>Genome and low-iron response of an oceanic diatom adapted to chronic iron limitation.</title>
        <authorList>
            <person name="Lommer M."/>
            <person name="Specht M."/>
            <person name="Roy A.S."/>
            <person name="Kraemer L."/>
            <person name="Andreson R."/>
            <person name="Gutowska M.A."/>
            <person name="Wolf J."/>
            <person name="Bergner S.V."/>
            <person name="Schilhabel M.B."/>
            <person name="Klostermeier U.C."/>
            <person name="Beiko R.G."/>
            <person name="Rosenstiel P."/>
            <person name="Hippler M."/>
            <person name="Laroche J."/>
        </authorList>
    </citation>
    <scope>NUCLEOTIDE SEQUENCE [LARGE SCALE GENOMIC DNA]</scope>
    <source>
        <strain evidence="2 3">CCMP1005</strain>
    </source>
</reference>
<dbReference type="Proteomes" id="UP000266841">
    <property type="component" value="Unassembled WGS sequence"/>
</dbReference>
<proteinExistence type="predicted"/>
<protein>
    <submittedName>
        <fullName evidence="2">Uncharacterized protein</fullName>
    </submittedName>
</protein>
<gene>
    <name evidence="2" type="ORF">THAOC_25798</name>
</gene>
<dbReference type="AlphaFoldDB" id="K0S0G1"/>
<evidence type="ECO:0000313" key="2">
    <source>
        <dbReference type="EMBL" id="EJK54561.1"/>
    </source>
</evidence>
<name>K0S0G1_THAOC</name>
<comment type="caution">
    <text evidence="2">The sequence shown here is derived from an EMBL/GenBank/DDBJ whole genome shotgun (WGS) entry which is preliminary data.</text>
</comment>
<feature type="non-terminal residue" evidence="2">
    <location>
        <position position="1"/>
    </location>
</feature>